<dbReference type="PANTHER" id="PTHR43513">
    <property type="entry name" value="DIHYDROOROTATE DEHYDROGENASE B (NAD(+)), ELECTRON TRANSFER SUBUNIT"/>
    <property type="match status" value="1"/>
</dbReference>
<dbReference type="EMBL" id="CP031229">
    <property type="protein sequence ID" value="AXH95088.1"/>
    <property type="molecule type" value="Genomic_DNA"/>
</dbReference>
<dbReference type="PANTHER" id="PTHR43513:SF3">
    <property type="entry name" value="DIHYDROOROTATE DEHYDROGENASE B (NAD(+)), ELECTRON TRANSFER SUBUNIT-RELATED"/>
    <property type="match status" value="1"/>
</dbReference>
<dbReference type="InterPro" id="IPR050353">
    <property type="entry name" value="PyrK_electron_transfer"/>
</dbReference>
<dbReference type="OrthoDB" id="9796486at2"/>
<feature type="domain" description="Dihydroorotate dehydrogenase electron transfer subunit iron-sulphur cluster binding" evidence="1">
    <location>
        <begin position="229"/>
        <end position="265"/>
    </location>
</feature>
<name>A0A345NJ80_9MICO</name>
<protein>
    <recommendedName>
        <fullName evidence="1">Dihydroorotate dehydrogenase electron transfer subunit iron-sulphur cluster binding domain-containing protein</fullName>
    </recommendedName>
</protein>
<keyword evidence="3" id="KW-1185">Reference proteome</keyword>
<accession>A0A345NJ80</accession>
<organism evidence="2 3">
    <name type="scientific">Ornithinimicrobium avium</name>
    <dbReference type="NCBI Taxonomy" id="2283195"/>
    <lineage>
        <taxon>Bacteria</taxon>
        <taxon>Bacillati</taxon>
        <taxon>Actinomycetota</taxon>
        <taxon>Actinomycetes</taxon>
        <taxon>Micrococcales</taxon>
        <taxon>Ornithinimicrobiaceae</taxon>
        <taxon>Ornithinimicrobium</taxon>
    </lineage>
</organism>
<dbReference type="InterPro" id="IPR019480">
    <property type="entry name" value="Dihydroorotate_DH_Fe-S-bd"/>
</dbReference>
<dbReference type="SUPFAM" id="SSF52343">
    <property type="entry name" value="Ferredoxin reductase-like, C-terminal NADP-linked domain"/>
    <property type="match status" value="1"/>
</dbReference>
<proteinExistence type="predicted"/>
<dbReference type="KEGG" id="orn:DV701_01985"/>
<evidence type="ECO:0000313" key="2">
    <source>
        <dbReference type="EMBL" id="AXH95088.1"/>
    </source>
</evidence>
<sequence length="271" mass="27792">MGTMTTGGPPAVPATTGVVTTVRAAGAYDVVTLTVPDAGTWAAARPGQLVVVPVDPTRGSVLPEVHWLAGVHADPVHGTSLELVLDAGRDTAPGEAIRLLGPLGRGFSPPSTPVPVVLVGHEAGALPLRWLVTMVRQRGCTAHVVLSAADPERHLDLVHLRRHARAVVLALPEDLPAALERVLDAPDVDAAVVYAAAPVPVLREVAGRALARGLPVRAAALDLDGPGPVCGTGLCGGCDLEVPDAAGTRVLRPCLEGPVVPGELLVEEARR</sequence>
<evidence type="ECO:0000259" key="1">
    <source>
        <dbReference type="Pfam" id="PF10418"/>
    </source>
</evidence>
<dbReference type="InterPro" id="IPR039261">
    <property type="entry name" value="FNR_nucleotide-bd"/>
</dbReference>
<reference evidence="2 3" key="1">
    <citation type="submission" date="2018-07" db="EMBL/GenBank/DDBJ databases">
        <title>Complete genome sequencing of Ornithinimicrobium sp. AMA3305.</title>
        <authorList>
            <person name="Bae J.-W."/>
        </authorList>
    </citation>
    <scope>NUCLEOTIDE SEQUENCE [LARGE SCALE GENOMIC DNA]</scope>
    <source>
        <strain evidence="2 3">AMA3305</strain>
    </source>
</reference>
<dbReference type="Proteomes" id="UP000253790">
    <property type="component" value="Chromosome"/>
</dbReference>
<dbReference type="AlphaFoldDB" id="A0A345NJ80"/>
<gene>
    <name evidence="2" type="ORF">DV701_01985</name>
</gene>
<dbReference type="Pfam" id="PF10418">
    <property type="entry name" value="DHODB_Fe-S_bind"/>
    <property type="match status" value="1"/>
</dbReference>
<evidence type="ECO:0000313" key="3">
    <source>
        <dbReference type="Proteomes" id="UP000253790"/>
    </source>
</evidence>